<reference evidence="5" key="1">
    <citation type="submission" date="2018-02" db="EMBL/GenBank/DDBJ databases">
        <authorList>
            <person name="Cohen D.B."/>
            <person name="Kent A.D."/>
        </authorList>
    </citation>
    <scope>NUCLEOTIDE SEQUENCE</scope>
</reference>
<evidence type="ECO:0000256" key="3">
    <source>
        <dbReference type="SAM" id="MobiDB-lite"/>
    </source>
</evidence>
<feature type="region of interest" description="Disordered" evidence="3">
    <location>
        <begin position="1"/>
        <end position="23"/>
    </location>
</feature>
<evidence type="ECO:0000313" key="5">
    <source>
        <dbReference type="EMBL" id="SPC82228.1"/>
    </source>
</evidence>
<evidence type="ECO:0000259" key="4">
    <source>
        <dbReference type="PROSITE" id="PS50158"/>
    </source>
</evidence>
<gene>
    <name evidence="5" type="ORF">FSB_LOCUS10110</name>
</gene>
<dbReference type="Gene3D" id="3.10.10.10">
    <property type="entry name" value="HIV Type 1 Reverse Transcriptase, subunit A, domain 1"/>
    <property type="match status" value="1"/>
</dbReference>
<keyword evidence="1" id="KW-0862">Zinc</keyword>
<dbReference type="AlphaFoldDB" id="A0A2N9F530"/>
<dbReference type="GO" id="GO:0003676">
    <property type="term" value="F:nucleic acid binding"/>
    <property type="evidence" value="ECO:0007669"/>
    <property type="project" value="InterPro"/>
</dbReference>
<dbReference type="GO" id="GO:0008270">
    <property type="term" value="F:zinc ion binding"/>
    <property type="evidence" value="ECO:0007669"/>
    <property type="project" value="UniProtKB-KW"/>
</dbReference>
<dbReference type="SUPFAM" id="SSF57756">
    <property type="entry name" value="Retrovirus zinc finger-like domains"/>
    <property type="match status" value="1"/>
</dbReference>
<dbReference type="PANTHER" id="PTHR35046">
    <property type="entry name" value="ZINC KNUCKLE (CCHC-TYPE) FAMILY PROTEIN"/>
    <property type="match status" value="1"/>
</dbReference>
<feature type="compositionally biased region" description="Polar residues" evidence="3">
    <location>
        <begin position="320"/>
        <end position="357"/>
    </location>
</feature>
<dbReference type="InterPro" id="IPR001878">
    <property type="entry name" value="Znf_CCHC"/>
</dbReference>
<evidence type="ECO:0000256" key="1">
    <source>
        <dbReference type="PROSITE-ProRule" id="PRU00047"/>
    </source>
</evidence>
<dbReference type="PROSITE" id="PS50158">
    <property type="entry name" value="ZF_CCHC"/>
    <property type="match status" value="1"/>
</dbReference>
<protein>
    <recommendedName>
        <fullName evidence="4">CCHC-type domain-containing protein</fullName>
    </recommendedName>
</protein>
<keyword evidence="2" id="KW-0175">Coiled coil</keyword>
<keyword evidence="1" id="KW-0863">Zinc-finger</keyword>
<dbReference type="EMBL" id="OIVN01000564">
    <property type="protein sequence ID" value="SPC82228.1"/>
    <property type="molecule type" value="Genomic_DNA"/>
</dbReference>
<accession>A0A2N9F530</accession>
<proteinExistence type="predicted"/>
<organism evidence="5">
    <name type="scientific">Fagus sylvatica</name>
    <name type="common">Beechnut</name>
    <dbReference type="NCBI Taxonomy" id="28930"/>
    <lineage>
        <taxon>Eukaryota</taxon>
        <taxon>Viridiplantae</taxon>
        <taxon>Streptophyta</taxon>
        <taxon>Embryophyta</taxon>
        <taxon>Tracheophyta</taxon>
        <taxon>Spermatophyta</taxon>
        <taxon>Magnoliopsida</taxon>
        <taxon>eudicotyledons</taxon>
        <taxon>Gunneridae</taxon>
        <taxon>Pentapetalae</taxon>
        <taxon>rosids</taxon>
        <taxon>fabids</taxon>
        <taxon>Fagales</taxon>
        <taxon>Fagaceae</taxon>
        <taxon>Fagus</taxon>
    </lineage>
</organism>
<name>A0A2N9F530_FAGSY</name>
<dbReference type="PANTHER" id="PTHR35046:SF26">
    <property type="entry name" value="RNA-DIRECTED DNA POLYMERASE"/>
    <property type="match status" value="1"/>
</dbReference>
<keyword evidence="1" id="KW-0479">Metal-binding</keyword>
<dbReference type="InterPro" id="IPR043502">
    <property type="entry name" value="DNA/RNA_pol_sf"/>
</dbReference>
<feature type="coiled-coil region" evidence="2">
    <location>
        <begin position="33"/>
        <end position="60"/>
    </location>
</feature>
<dbReference type="InterPro" id="IPR036875">
    <property type="entry name" value="Znf_CCHC_sf"/>
</dbReference>
<evidence type="ECO:0000256" key="2">
    <source>
        <dbReference type="SAM" id="Coils"/>
    </source>
</evidence>
<feature type="domain" description="CCHC-type" evidence="4">
    <location>
        <begin position="366"/>
        <end position="382"/>
    </location>
</feature>
<dbReference type="SUPFAM" id="SSF56672">
    <property type="entry name" value="DNA/RNA polymerases"/>
    <property type="match status" value="1"/>
</dbReference>
<sequence length="618" mass="70673">MAPLRGNKKNKEIISGPEPPLQDGFKIVVEEPKTSKDAKLEALRREVETLTEVLKIQHLQNRVGETNFEEGSDGMKEPPDHQHTQDFRTSHWIPHQDEDFEKEVGFDLPHGLVHGPSCAQGVGQLRSNPTFDPFLIGFDPGPNPNIKMNEGLGFDRMGFPGQDRKFGLHPDHDYDRHHHEPLGFDHGFDREPRTTHGFDRCELPSSPLVNRGFDHEPRHRQGFHQAPQPLHQGHDHFAPYEIDTATPRRKHDTIDMRWESHFKLELPKFHGRLNLEEFVDWLSTVERVFEYYESLSQAYNQALMVEKQLARKSMAPSYESRPNSQAPATSNQVKPWSQDQSSKLNTQSSPNVYNPAPRNSNVSGFKCFKCGEMGHKTNKCSKPLLSRGRALILEDVIEKNEDVVSCDVVPMNVCHLLLERPWQYDWDICHNGRNNTYSLKINGKKITLLPMKHQVIPKSQKLDKTLLSTKTFICDSLELDCAYMLVADLCITHEGNGVEENMGEVPSAFKELLEEFEDCTPIDLPLGLPPMRDIQHAVGLIPGASLPNKATYRMALKKKEEFHRQVQELLDKGYIRHSNSPCVVPALLTPKKNGSWRMCIDSRAINKITIKYRFQYPD</sequence>
<feature type="region of interest" description="Disordered" evidence="3">
    <location>
        <begin position="314"/>
        <end position="357"/>
    </location>
</feature>